<dbReference type="RefSeq" id="WP_058467722.1">
    <property type="nucleotide sequence ID" value="NZ_CAAAIX010000035.1"/>
</dbReference>
<dbReference type="SUPFAM" id="SSF55781">
    <property type="entry name" value="GAF domain-like"/>
    <property type="match status" value="1"/>
</dbReference>
<dbReference type="InterPro" id="IPR035965">
    <property type="entry name" value="PAS-like_dom_sf"/>
</dbReference>
<dbReference type="InterPro" id="IPR003018">
    <property type="entry name" value="GAF"/>
</dbReference>
<dbReference type="PROSITE" id="PS50113">
    <property type="entry name" value="PAC"/>
    <property type="match status" value="1"/>
</dbReference>
<dbReference type="SUPFAM" id="SSF141868">
    <property type="entry name" value="EAL domain-like"/>
    <property type="match status" value="1"/>
</dbReference>
<dbReference type="SMART" id="SM00086">
    <property type="entry name" value="PAC"/>
    <property type="match status" value="1"/>
</dbReference>
<dbReference type="SMART" id="SM00065">
    <property type="entry name" value="GAF"/>
    <property type="match status" value="1"/>
</dbReference>
<dbReference type="InterPro" id="IPR001633">
    <property type="entry name" value="EAL_dom"/>
</dbReference>
<dbReference type="InterPro" id="IPR000700">
    <property type="entry name" value="PAS-assoc_C"/>
</dbReference>
<dbReference type="SMART" id="SM00267">
    <property type="entry name" value="GGDEF"/>
    <property type="match status" value="1"/>
</dbReference>
<reference evidence="4 6" key="1">
    <citation type="submission" date="2017-01" db="EMBL/GenBank/DDBJ databases">
        <authorList>
            <person name="Varghese N."/>
            <person name="Submissions S."/>
        </authorList>
    </citation>
    <scope>NUCLEOTIDE SEQUENCE [LARGE SCALE GENOMIC DNA]</scope>
    <source>
        <strain evidence="4 6">ATCC 33342</strain>
    </source>
</reference>
<dbReference type="CDD" id="cd00130">
    <property type="entry name" value="PAS"/>
    <property type="match status" value="1"/>
</dbReference>
<dbReference type="EMBL" id="UGGV01000001">
    <property type="protein sequence ID" value="STO25144.1"/>
    <property type="molecule type" value="Genomic_DNA"/>
</dbReference>
<feature type="domain" description="EAL" evidence="2">
    <location>
        <begin position="505"/>
        <end position="756"/>
    </location>
</feature>
<evidence type="ECO:0000313" key="5">
    <source>
        <dbReference type="EMBL" id="STO25144.1"/>
    </source>
</evidence>
<dbReference type="Proteomes" id="UP000254374">
    <property type="component" value="Unassembled WGS sequence"/>
</dbReference>
<evidence type="ECO:0000313" key="4">
    <source>
        <dbReference type="EMBL" id="SIR87100.1"/>
    </source>
</evidence>
<dbReference type="InterPro" id="IPR000160">
    <property type="entry name" value="GGDEF_dom"/>
</dbReference>
<dbReference type="STRING" id="464.Lgor_1215"/>
<dbReference type="Gene3D" id="3.30.450.40">
    <property type="match status" value="1"/>
</dbReference>
<feature type="domain" description="GGDEF" evidence="3">
    <location>
        <begin position="362"/>
        <end position="496"/>
    </location>
</feature>
<keyword evidence="6" id="KW-1185">Reference proteome</keyword>
<dbReference type="InterPro" id="IPR000014">
    <property type="entry name" value="PAS"/>
</dbReference>
<dbReference type="Pfam" id="PF00563">
    <property type="entry name" value="EAL"/>
    <property type="match status" value="1"/>
</dbReference>
<dbReference type="EMBL" id="FTNL01000033">
    <property type="protein sequence ID" value="SIR87100.1"/>
    <property type="molecule type" value="Genomic_DNA"/>
</dbReference>
<dbReference type="PANTHER" id="PTHR33121">
    <property type="entry name" value="CYCLIC DI-GMP PHOSPHODIESTERASE PDEF"/>
    <property type="match status" value="1"/>
</dbReference>
<dbReference type="InterPro" id="IPR029787">
    <property type="entry name" value="Nucleotide_cyclase"/>
</dbReference>
<feature type="domain" description="PAC" evidence="1">
    <location>
        <begin position="112"/>
        <end position="164"/>
    </location>
</feature>
<dbReference type="SUPFAM" id="SSF55785">
    <property type="entry name" value="PYP-like sensor domain (PAS domain)"/>
    <property type="match status" value="1"/>
</dbReference>
<dbReference type="Gene3D" id="3.30.70.270">
    <property type="match status" value="1"/>
</dbReference>
<dbReference type="InterPro" id="IPR035919">
    <property type="entry name" value="EAL_sf"/>
</dbReference>
<dbReference type="InterPro" id="IPR001610">
    <property type="entry name" value="PAC"/>
</dbReference>
<dbReference type="PANTHER" id="PTHR33121:SF71">
    <property type="entry name" value="OXYGEN SENSOR PROTEIN DOSP"/>
    <property type="match status" value="1"/>
</dbReference>
<dbReference type="NCBIfam" id="TIGR00254">
    <property type="entry name" value="GGDEF"/>
    <property type="match status" value="1"/>
</dbReference>
<gene>
    <name evidence="5" type="primary">cph2_5</name>
    <name evidence="5" type="ORF">NCTC11401_01974</name>
    <name evidence="4" type="ORF">SAMN05421777_1336</name>
</gene>
<protein>
    <submittedName>
        <fullName evidence="5">Bacteriophytochrome cph2</fullName>
    </submittedName>
    <submittedName>
        <fullName evidence="4">Diguanylate cyclase (GGDEF) domain-containing protein</fullName>
    </submittedName>
</protein>
<dbReference type="Pfam" id="PF00990">
    <property type="entry name" value="GGDEF"/>
    <property type="match status" value="1"/>
</dbReference>
<evidence type="ECO:0000259" key="2">
    <source>
        <dbReference type="PROSITE" id="PS50883"/>
    </source>
</evidence>
<dbReference type="InterPro" id="IPR043128">
    <property type="entry name" value="Rev_trsase/Diguanyl_cyclase"/>
</dbReference>
<dbReference type="Gene3D" id="3.30.450.20">
    <property type="entry name" value="PAS domain"/>
    <property type="match status" value="1"/>
</dbReference>
<evidence type="ECO:0000313" key="7">
    <source>
        <dbReference type="Proteomes" id="UP000254374"/>
    </source>
</evidence>
<dbReference type="InterPro" id="IPR050706">
    <property type="entry name" value="Cyclic-di-GMP_PDE-like"/>
</dbReference>
<dbReference type="SUPFAM" id="SSF55073">
    <property type="entry name" value="Nucleotide cyclase"/>
    <property type="match status" value="1"/>
</dbReference>
<evidence type="ECO:0000259" key="1">
    <source>
        <dbReference type="PROSITE" id="PS50113"/>
    </source>
</evidence>
<sequence length="767" mass="87738">MVLNKITLSELEKIAAERDSLLCKIKEYEKLLEEKPDSAIQYINNVTVPFYQFSLDLKKINYINKAAELFCGSSSEEIYQNADLWFSSIYQEDKSNVIESLFQMVKNKKKEILLEYRIKKPDDTIVYIADRATLINDAQGHPNCIMGFLTDMTGFMNARKEMLIYDQILSVSQTEKSIDVAVEAILKISCLSFEWDEAEVWLVEQSSGLLYCIKIWSRLHNEPKEFYEASYQLKIPANQGFQGEVLRTKLPTLANDYRKNKGFIRGELITKAGFKTAFGIPILYQGNALGVLIFFSKKIKNLTHEQIHMLQRISEILGERIQSKISKEEMSYMIYHDNLTGLINRFGLEAFLQNQISKNKNESVSLIIINLDQFHNLNESMGFSFGDSLIGNIASKLNEHLFDTISAIANIGGGQLAFVLCNIKRPEEIAPLLERIKAIVKAPLNIQDKRILLTLSIGVAIYPYDAIEYLSLLKNTTIALNHAKSRGGDCVQYFSETLQKTVTEAINLESDLRKALSENDFRIHYQPKVDIESGSIIGLEALLRWQSPDRGLLLPDSFLNVAEQSDLIVYIGKWVLLQICRDFPFTDLNMPVSVNFSARQFQKQFEIEHFIKIMLEKFSLRPSFLEIEVTESQMMSDPIRSMDVLSSLQKIGTTISIDDFGVGYSSFEYLKRFRPNRIKIDKSFIDGLPFDRENAGIVRAIIALCKSLNIKVIAEGVENAEQLRFLINEQCDEIQGFYFSKPLPLYDVRDLIDRKVKLVLPDGIKRR</sequence>
<dbReference type="CDD" id="cd01949">
    <property type="entry name" value="GGDEF"/>
    <property type="match status" value="1"/>
</dbReference>
<dbReference type="PROSITE" id="PS50887">
    <property type="entry name" value="GGDEF"/>
    <property type="match status" value="1"/>
</dbReference>
<dbReference type="OrthoDB" id="5654237at2"/>
<dbReference type="InterPro" id="IPR029016">
    <property type="entry name" value="GAF-like_dom_sf"/>
</dbReference>
<organism evidence="5 7">
    <name type="scientific">Fluoribacter gormanii</name>
    <dbReference type="NCBI Taxonomy" id="464"/>
    <lineage>
        <taxon>Bacteria</taxon>
        <taxon>Pseudomonadati</taxon>
        <taxon>Pseudomonadota</taxon>
        <taxon>Gammaproteobacteria</taxon>
        <taxon>Legionellales</taxon>
        <taxon>Legionellaceae</taxon>
        <taxon>Fluoribacter</taxon>
    </lineage>
</organism>
<dbReference type="Gene3D" id="3.20.20.450">
    <property type="entry name" value="EAL domain"/>
    <property type="match status" value="1"/>
</dbReference>
<proteinExistence type="predicted"/>
<reference evidence="5 7" key="2">
    <citation type="submission" date="2018-06" db="EMBL/GenBank/DDBJ databases">
        <authorList>
            <consortium name="Pathogen Informatics"/>
            <person name="Doyle S."/>
        </authorList>
    </citation>
    <scope>NUCLEOTIDE SEQUENCE [LARGE SCALE GENOMIC DNA]</scope>
    <source>
        <strain evidence="5 7">NCTC11401</strain>
    </source>
</reference>
<dbReference type="AlphaFoldDB" id="A0A377GKJ8"/>
<dbReference type="CDD" id="cd01948">
    <property type="entry name" value="EAL"/>
    <property type="match status" value="1"/>
</dbReference>
<dbReference type="GO" id="GO:0071111">
    <property type="term" value="F:cyclic-guanylate-specific phosphodiesterase activity"/>
    <property type="evidence" value="ECO:0007669"/>
    <property type="project" value="InterPro"/>
</dbReference>
<name>A0A377GKJ8_9GAMM</name>
<evidence type="ECO:0000313" key="6">
    <source>
        <dbReference type="Proteomes" id="UP000186808"/>
    </source>
</evidence>
<evidence type="ECO:0000259" key="3">
    <source>
        <dbReference type="PROSITE" id="PS50887"/>
    </source>
</evidence>
<dbReference type="InterPro" id="IPR013655">
    <property type="entry name" value="PAS_fold_3"/>
</dbReference>
<accession>A0A377GKJ8</accession>
<dbReference type="Pfam" id="PF13185">
    <property type="entry name" value="GAF_2"/>
    <property type="match status" value="1"/>
</dbReference>
<dbReference type="PROSITE" id="PS50883">
    <property type="entry name" value="EAL"/>
    <property type="match status" value="1"/>
</dbReference>
<dbReference type="SMART" id="SM00052">
    <property type="entry name" value="EAL"/>
    <property type="match status" value="1"/>
</dbReference>
<dbReference type="Pfam" id="PF08447">
    <property type="entry name" value="PAS_3"/>
    <property type="match status" value="1"/>
</dbReference>
<dbReference type="Proteomes" id="UP000186808">
    <property type="component" value="Unassembled WGS sequence"/>
</dbReference>